<dbReference type="EMBL" id="CP113520">
    <property type="protein sequence ID" value="WAJ27840.1"/>
    <property type="molecule type" value="Genomic_DNA"/>
</dbReference>
<gene>
    <name evidence="1" type="ORF">OXU80_23835</name>
</gene>
<dbReference type="Proteomes" id="UP001163223">
    <property type="component" value="Chromosome"/>
</dbReference>
<sequence>MPTLLAALFAAVLSAAAPAAADPVAVPASAPVAPLGTVDGAGRPFDLAATGSDFSLVYFGYTHCPEICPTSLFEMKAAIDRLDPAARARITPVFVTLDPVRDTPAVMSAYIAPLGGNFVTVSGTLEVIDRLAWAYQVVVVRNIEASRDYTVDHTTSVLLLGPGGRVVERFPYEMDYREVSRRIAGHLAAAAEASSDPAGPPA</sequence>
<evidence type="ECO:0000313" key="2">
    <source>
        <dbReference type="Proteomes" id="UP001163223"/>
    </source>
</evidence>
<evidence type="ECO:0000313" key="1">
    <source>
        <dbReference type="EMBL" id="WAJ27840.1"/>
    </source>
</evidence>
<name>A0ACD4NLR6_9HYPH</name>
<protein>
    <submittedName>
        <fullName evidence="1">SCO family protein</fullName>
    </submittedName>
</protein>
<reference evidence="1" key="1">
    <citation type="submission" date="2022-11" db="EMBL/GenBank/DDBJ databases">
        <title>beta-Carotene-producing bacterium, Jeongeuplla avenae sp. nov., alleviates the salt stress of Arabidopsis seedlings.</title>
        <authorList>
            <person name="Jiang L."/>
            <person name="Lee J."/>
        </authorList>
    </citation>
    <scope>NUCLEOTIDE SEQUENCE</scope>
    <source>
        <strain evidence="1">DY_R2A_6</strain>
    </source>
</reference>
<organism evidence="1 2">
    <name type="scientific">Antarcticirhabdus aurantiaca</name>
    <dbReference type="NCBI Taxonomy" id="2606717"/>
    <lineage>
        <taxon>Bacteria</taxon>
        <taxon>Pseudomonadati</taxon>
        <taxon>Pseudomonadota</taxon>
        <taxon>Alphaproteobacteria</taxon>
        <taxon>Hyphomicrobiales</taxon>
        <taxon>Aurantimonadaceae</taxon>
        <taxon>Antarcticirhabdus</taxon>
    </lineage>
</organism>
<keyword evidence="2" id="KW-1185">Reference proteome</keyword>
<accession>A0ACD4NLR6</accession>
<proteinExistence type="predicted"/>